<dbReference type="RefSeq" id="YP_007001650.1">
    <property type="nucleotide sequence ID" value="NC_019443.1"/>
</dbReference>
<dbReference type="GeneID" id="14005423"/>
<proteinExistence type="predicted"/>
<evidence type="ECO:0000313" key="2">
    <source>
        <dbReference type="Proteomes" id="UP000007597"/>
    </source>
</evidence>
<keyword evidence="1" id="KW-0808">Transferase</keyword>
<dbReference type="InterPro" id="IPR011856">
    <property type="entry name" value="tRNA_endonuc-like_dom_sf"/>
</dbReference>
<protein>
    <submittedName>
        <fullName evidence="1">Dam DNA adenine methylase</fullName>
    </submittedName>
</protein>
<sequence>MNKAPYNRRSIHKDVSHLPLDQIQYAITPPLLEEEIVHCRRSDEKNLTNYAGKVCEDLVRSYCAENRWNVAEPEIDMGIDLLINRNDRWEKVQVKKVVFWETDYGLMTQKFQFQSGGISKDVRLRHRQSSPDDFDSFIHVLATPNRQLIFETAVDQIPL</sequence>
<dbReference type="GO" id="GO:0008168">
    <property type="term" value="F:methyltransferase activity"/>
    <property type="evidence" value="ECO:0007669"/>
    <property type="project" value="UniProtKB-KW"/>
</dbReference>
<keyword evidence="2" id="KW-1185">Reference proteome</keyword>
<evidence type="ECO:0000313" key="1">
    <source>
        <dbReference type="EMBL" id="AFD02999.1"/>
    </source>
</evidence>
<keyword evidence="1" id="KW-0489">Methyltransferase</keyword>
<dbReference type="KEGG" id="vg:14005423"/>
<name>H8ZND8_9CAUD</name>
<accession>H8ZND8</accession>
<organism evidence="1 2">
    <name type="scientific">Synechococcus phage metaG-MbCM1</name>
    <dbReference type="NCBI Taxonomy" id="1079999"/>
    <lineage>
        <taxon>Viruses</taxon>
        <taxon>Duplodnaviria</taxon>
        <taxon>Heunggongvirae</taxon>
        <taxon>Uroviricota</taxon>
        <taxon>Caudoviricetes</taxon>
        <taxon>Pantevenvirales</taxon>
        <taxon>Kyanoviridae</taxon>
        <taxon>Galenevirus</taxon>
        <taxon>Galenevirus mbcm1</taxon>
    </lineage>
</organism>
<dbReference type="EMBL" id="JN371769">
    <property type="protein sequence ID" value="AFD02999.1"/>
    <property type="molecule type" value="Genomic_DNA"/>
</dbReference>
<dbReference type="OrthoDB" id="34627at10239"/>
<dbReference type="GO" id="GO:0032259">
    <property type="term" value="P:methylation"/>
    <property type="evidence" value="ECO:0007669"/>
    <property type="project" value="UniProtKB-KW"/>
</dbReference>
<dbReference type="Proteomes" id="UP000007597">
    <property type="component" value="Segment"/>
</dbReference>
<dbReference type="GO" id="GO:0003676">
    <property type="term" value="F:nucleic acid binding"/>
    <property type="evidence" value="ECO:0007669"/>
    <property type="project" value="InterPro"/>
</dbReference>
<reference evidence="1 2" key="1">
    <citation type="submission" date="2011-07" db="EMBL/GenBank/DDBJ databases">
        <title>Viral Tagging: a high-throughput approach to explore virus-host interactions.</title>
        <authorList>
            <person name="Deng L."/>
            <person name="Sullivan M.B."/>
            <person name="Poulos B."/>
            <person name="Ignacio Espinoza J.C."/>
        </authorList>
    </citation>
    <scope>NUCLEOTIDE SEQUENCE [LARGE SCALE GENOMIC DNA]</scope>
</reference>
<dbReference type="Gene3D" id="3.40.1350.10">
    <property type="match status" value="1"/>
</dbReference>